<dbReference type="Gene3D" id="3.40.190.10">
    <property type="entry name" value="Periplasmic binding protein-like II"/>
    <property type="match status" value="2"/>
</dbReference>
<dbReference type="Proteomes" id="UP000002748">
    <property type="component" value="Unassembled WGS sequence"/>
</dbReference>
<evidence type="ECO:0000313" key="3">
    <source>
        <dbReference type="EMBL" id="EJT48890.1"/>
    </source>
</evidence>
<accession>J4UCW4</accession>
<gene>
    <name evidence="3" type="ORF">A1Q1_02035</name>
</gene>
<dbReference type="VEuPathDB" id="FungiDB:A1Q1_02035"/>
<feature type="domain" description="PBP" evidence="2">
    <location>
        <begin position="37"/>
        <end position="282"/>
    </location>
</feature>
<dbReference type="KEGG" id="tasa:A1Q1_02035"/>
<dbReference type="EMBL" id="ALBS01000186">
    <property type="protein sequence ID" value="EJT48890.1"/>
    <property type="molecule type" value="Genomic_DNA"/>
</dbReference>
<comment type="caution">
    <text evidence="3">The sequence shown here is derived from an EMBL/GenBank/DDBJ whole genome shotgun (WGS) entry which is preliminary data.</text>
</comment>
<evidence type="ECO:0000256" key="1">
    <source>
        <dbReference type="SAM" id="SignalP"/>
    </source>
</evidence>
<feature type="chain" id="PRO_5003781607" description="PBP domain-containing protein" evidence="1">
    <location>
        <begin position="23"/>
        <end position="305"/>
    </location>
</feature>
<evidence type="ECO:0000313" key="4">
    <source>
        <dbReference type="Proteomes" id="UP000002748"/>
    </source>
</evidence>
<dbReference type="GeneID" id="25985549"/>
<dbReference type="OrthoDB" id="10260248at2759"/>
<dbReference type="InterPro" id="IPR024370">
    <property type="entry name" value="PBP_domain"/>
</dbReference>
<protein>
    <recommendedName>
        <fullName evidence="2">PBP domain-containing protein</fullName>
    </recommendedName>
</protein>
<dbReference type="AlphaFoldDB" id="J4UCW4"/>
<name>J4UCW4_TRIAS</name>
<dbReference type="InterPro" id="IPR052738">
    <property type="entry name" value="ABC-Tungstate_binding"/>
</dbReference>
<organism evidence="3 4">
    <name type="scientific">Trichosporon asahii var. asahii (strain ATCC 90039 / CBS 2479 / JCM 2466 / KCTC 7840 / NBRC 103889/ NCYC 2677 / UAMH 7654)</name>
    <name type="common">Yeast</name>
    <dbReference type="NCBI Taxonomy" id="1186058"/>
    <lineage>
        <taxon>Eukaryota</taxon>
        <taxon>Fungi</taxon>
        <taxon>Dikarya</taxon>
        <taxon>Basidiomycota</taxon>
        <taxon>Agaricomycotina</taxon>
        <taxon>Tremellomycetes</taxon>
        <taxon>Trichosporonales</taxon>
        <taxon>Trichosporonaceae</taxon>
        <taxon>Trichosporon</taxon>
    </lineage>
</organism>
<dbReference type="HOGENOM" id="CLU_058099_0_0_1"/>
<feature type="signal peptide" evidence="1">
    <location>
        <begin position="1"/>
        <end position="22"/>
    </location>
</feature>
<sequence length="305" mass="32776">MTSYSLTLVLTFLLPLFHLVFAQSPEAIYDGGIANTTSGNSTVGLRIGNGGAGQSGLVKVLADKFISESVANGSSPFTVAWYVSDTTYSIEYLASGILDVGITYSFAAEKIAIQRGIATDPPYYAFRDHFLLVGPQSNPANLNETSDISTMFADLHEAAEDKSKNGTVRFLSRFDKSATNIKESALWTGIGQVPWANTYSKWYHQYVAFPLQALEAAIKLGEYTITDRGTLLSLDAGIANKTRIFKAGSDEADDPLLNPARVLVGAKAPNPDRAKQSAQWVTGPSAQKAITGFKKNGQQLYTGAP</sequence>
<evidence type="ECO:0000259" key="2">
    <source>
        <dbReference type="Pfam" id="PF12849"/>
    </source>
</evidence>
<dbReference type="Pfam" id="PF12849">
    <property type="entry name" value="PBP_like_2"/>
    <property type="match status" value="1"/>
</dbReference>
<reference evidence="3 4" key="1">
    <citation type="journal article" date="2012" name="Eukaryot. Cell">
        <title>Draft genome sequence of CBS 2479, the standard type strain of Trichosporon asahii.</title>
        <authorList>
            <person name="Yang R.Y."/>
            <person name="Li H.T."/>
            <person name="Zhu H."/>
            <person name="Zhou G.P."/>
            <person name="Wang M."/>
            <person name="Wang L."/>
        </authorList>
    </citation>
    <scope>NUCLEOTIDE SEQUENCE [LARGE SCALE GENOMIC DNA]</scope>
    <source>
        <strain evidence="4">ATCC 90039 / CBS 2479 / JCM 2466 / KCTC 7840 / NCYC 2677 / UAMH 7654</strain>
    </source>
</reference>
<dbReference type="PANTHER" id="PTHR37945:SF1">
    <property type="entry name" value="EXTRACELLULAR TUNGSTATE BINDING PROTEIN"/>
    <property type="match status" value="1"/>
</dbReference>
<proteinExistence type="predicted"/>
<keyword evidence="1" id="KW-0732">Signal</keyword>
<dbReference type="PANTHER" id="PTHR37945">
    <property type="entry name" value="EXTRACELLULAR TUNGSTATE BINDING PROTEIN"/>
    <property type="match status" value="1"/>
</dbReference>
<dbReference type="RefSeq" id="XP_014180518.1">
    <property type="nucleotide sequence ID" value="XM_014325043.1"/>
</dbReference>
<dbReference type="SUPFAM" id="SSF53850">
    <property type="entry name" value="Periplasmic binding protein-like II"/>
    <property type="match status" value="1"/>
</dbReference>